<dbReference type="AlphaFoldDB" id="A0A1M6R8X0"/>
<dbReference type="STRING" id="198092.SAMN02745194_04623"/>
<feature type="signal peptide" evidence="2">
    <location>
        <begin position="1"/>
        <end position="20"/>
    </location>
</feature>
<keyword evidence="2" id="KW-0732">Signal</keyword>
<sequence>MSLRSLPAALGLLAALAAPAAAHVVLDQSEAPAGSYVRLAFRVGHGCAGAATTAIRVNLPPELPSARPMPHPGWTLTIGGGAEAADHSGHGAHHGAAHHAAPPPGEIAWTGGPLGDAFYDEFVLFIRTPAEAGRVLAFPVVQECEGGAVARWVEQAPRPGERVANPAPLLRVVERR</sequence>
<dbReference type="InterPro" id="IPR012533">
    <property type="entry name" value="YcnI-copper_dom"/>
</dbReference>
<dbReference type="EMBL" id="FQZF01000041">
    <property type="protein sequence ID" value="SHK28929.1"/>
    <property type="molecule type" value="Genomic_DNA"/>
</dbReference>
<feature type="region of interest" description="Disordered" evidence="1">
    <location>
        <begin position="81"/>
        <end position="107"/>
    </location>
</feature>
<evidence type="ECO:0000313" key="5">
    <source>
        <dbReference type="Proteomes" id="UP000184387"/>
    </source>
</evidence>
<keyword evidence="5" id="KW-1185">Reference proteome</keyword>
<reference evidence="4 5" key="1">
    <citation type="submission" date="2016-11" db="EMBL/GenBank/DDBJ databases">
        <authorList>
            <person name="Jaros S."/>
            <person name="Januszkiewicz K."/>
            <person name="Wedrychowicz H."/>
        </authorList>
    </citation>
    <scope>NUCLEOTIDE SEQUENCE [LARGE SCALE GENOMIC DNA]</scope>
    <source>
        <strain evidence="4 5">DSM 14916</strain>
    </source>
</reference>
<dbReference type="Proteomes" id="UP000184387">
    <property type="component" value="Unassembled WGS sequence"/>
</dbReference>
<proteinExistence type="predicted"/>
<evidence type="ECO:0000259" key="3">
    <source>
        <dbReference type="Pfam" id="PF07987"/>
    </source>
</evidence>
<feature type="chain" id="PRO_5013382477" evidence="2">
    <location>
        <begin position="21"/>
        <end position="176"/>
    </location>
</feature>
<dbReference type="InterPro" id="IPR038507">
    <property type="entry name" value="YcnI-like_sf"/>
</dbReference>
<evidence type="ECO:0000313" key="4">
    <source>
        <dbReference type="EMBL" id="SHK28929.1"/>
    </source>
</evidence>
<accession>A0A1M6R8X0</accession>
<feature type="domain" description="YncI copper-binding" evidence="3">
    <location>
        <begin position="23"/>
        <end position="172"/>
    </location>
</feature>
<dbReference type="RefSeq" id="WP_073139496.1">
    <property type="nucleotide sequence ID" value="NZ_FQZF01000041.1"/>
</dbReference>
<dbReference type="Gene3D" id="2.60.40.2230">
    <property type="entry name" value="Uncharacterised protein YcnI-like PF07987, DUF1775"/>
    <property type="match status" value="1"/>
</dbReference>
<gene>
    <name evidence="4" type="ORF">SAMN02745194_04623</name>
</gene>
<organism evidence="4 5">
    <name type="scientific">Muricoccus roseus</name>
    <dbReference type="NCBI Taxonomy" id="198092"/>
    <lineage>
        <taxon>Bacteria</taxon>
        <taxon>Pseudomonadati</taxon>
        <taxon>Pseudomonadota</taxon>
        <taxon>Alphaproteobacteria</taxon>
        <taxon>Acetobacterales</taxon>
        <taxon>Roseomonadaceae</taxon>
        <taxon>Muricoccus</taxon>
    </lineage>
</organism>
<protein>
    <submittedName>
        <fullName evidence="4">Uncharacterized protein YcnI</fullName>
    </submittedName>
</protein>
<evidence type="ECO:0000256" key="1">
    <source>
        <dbReference type="SAM" id="MobiDB-lite"/>
    </source>
</evidence>
<dbReference type="CDD" id="cd08545">
    <property type="entry name" value="YcnI_like"/>
    <property type="match status" value="1"/>
</dbReference>
<evidence type="ECO:0000256" key="2">
    <source>
        <dbReference type="SAM" id="SignalP"/>
    </source>
</evidence>
<dbReference type="Pfam" id="PF07987">
    <property type="entry name" value="DUF1775"/>
    <property type="match status" value="1"/>
</dbReference>
<dbReference type="OrthoDB" id="9796962at2"/>
<name>A0A1M6R8X0_9PROT</name>